<evidence type="ECO:0000313" key="1">
    <source>
        <dbReference type="EMBL" id="UNO48162.1"/>
    </source>
</evidence>
<dbReference type="RefSeq" id="WP_021295066.1">
    <property type="nucleotide sequence ID" value="NZ_AURB01000035.1"/>
</dbReference>
<dbReference type="OrthoDB" id="501835at2"/>
<proteinExistence type="predicted"/>
<gene>
    <name evidence="1" type="ORF">K1I37_15970</name>
</gene>
<dbReference type="SUPFAM" id="SSF110296">
    <property type="entry name" value="Oligoxyloglucan reducing end-specific cellobiohydrolase"/>
    <property type="match status" value="1"/>
</dbReference>
<accession>T0CIZ5</accession>
<dbReference type="AlphaFoldDB" id="T0CIZ5"/>
<sequence>MRLHRVLPILLSLNCAWMTTGCGVKAQPHRANVTRAQVSSTGYRTEYRAEGSPLAVDTAIPAPVRLSQLKRSNTWYNTRFVTSQEGYRWGFRNTQFALQHTGDRGRHWEAVSLPANWMSSVASNVDSATPFVQVKAPGALFVLSQSARQLTVLASESKAQIWSQHQFRLPDDNLRIHSVSMLSNGDGWVVLSNATSGKVALLLHIQLADVARTQVQRVDGSTRAPALGGSVQAVVRFVTPEQGWIVARWPDGKVRQFSTQDGGANWRCHVVVSPPSFAHFRCVQVYAPAVRDDGTGTFVARYVGFQSGHAVVHTAVFWTEAGKTSMFAEPVDTIDFAVSDYWGTPIAWLDADSGFTIRDSRLIVTHDAGASWVWIPSRQLERALSQFPRILSLQFVSQTDGFAYLQSRDYRQTILLATTDGGITWALRSN</sequence>
<dbReference type="Proteomes" id="UP000829401">
    <property type="component" value="Chromosome"/>
</dbReference>
<evidence type="ECO:0000313" key="2">
    <source>
        <dbReference type="Proteomes" id="UP000829401"/>
    </source>
</evidence>
<reference evidence="2" key="1">
    <citation type="journal article" date="2022" name="G3 (Bethesda)">
        <title>Unveiling the complete genome sequence of Alicyclobacillus acidoterrestris DSM 3922T, a taint-producing strain.</title>
        <authorList>
            <person name="Leonardo I.C."/>
            <person name="Barreto Crespo M.T."/>
            <person name="Gaspar F.B."/>
        </authorList>
    </citation>
    <scope>NUCLEOTIDE SEQUENCE [LARGE SCALE GENOMIC DNA]</scope>
    <source>
        <strain evidence="2">DSM 3922</strain>
    </source>
</reference>
<dbReference type="InterPro" id="IPR036278">
    <property type="entry name" value="Sialidase_sf"/>
</dbReference>
<organism evidence="1 2">
    <name type="scientific">Alicyclobacillus acidoterrestris (strain ATCC 49025 / DSM 3922 / CIP 106132 / NCIMB 13137 / GD3B)</name>
    <dbReference type="NCBI Taxonomy" id="1356854"/>
    <lineage>
        <taxon>Bacteria</taxon>
        <taxon>Bacillati</taxon>
        <taxon>Bacillota</taxon>
        <taxon>Bacilli</taxon>
        <taxon>Bacillales</taxon>
        <taxon>Alicyclobacillaceae</taxon>
        <taxon>Alicyclobacillus</taxon>
    </lineage>
</organism>
<dbReference type="KEGG" id="aaco:K1I37_15970"/>
<accession>A0A9E6ZEG9</accession>
<keyword evidence="2" id="KW-1185">Reference proteome</keyword>
<protein>
    <submittedName>
        <fullName evidence="1">Uncharacterized protein</fullName>
    </submittedName>
</protein>
<dbReference type="eggNOG" id="COG4447">
    <property type="taxonomic scope" value="Bacteria"/>
</dbReference>
<dbReference type="EMBL" id="CP080467">
    <property type="protein sequence ID" value="UNO48162.1"/>
    <property type="molecule type" value="Genomic_DNA"/>
</dbReference>
<dbReference type="SUPFAM" id="SSF50939">
    <property type="entry name" value="Sialidases"/>
    <property type="match status" value="1"/>
</dbReference>
<name>T0CIZ5_ALIAG</name>
<dbReference type="PROSITE" id="PS51257">
    <property type="entry name" value="PROKAR_LIPOPROTEIN"/>
    <property type="match status" value="1"/>
</dbReference>